<dbReference type="Proteomes" id="UP000650467">
    <property type="component" value="Unassembled WGS sequence"/>
</dbReference>
<dbReference type="InterPro" id="IPR018790">
    <property type="entry name" value="DUF2358"/>
</dbReference>
<feature type="region of interest" description="Disordered" evidence="1">
    <location>
        <begin position="32"/>
        <end position="53"/>
    </location>
</feature>
<evidence type="ECO:0000313" key="3">
    <source>
        <dbReference type="Proteomes" id="UP000650467"/>
    </source>
</evidence>
<dbReference type="SUPFAM" id="SSF54427">
    <property type="entry name" value="NTF2-like"/>
    <property type="match status" value="1"/>
</dbReference>
<comment type="caution">
    <text evidence="2">The sequence shown here is derived from an EMBL/GenBank/DDBJ whole genome shotgun (WGS) entry which is preliminary data.</text>
</comment>
<evidence type="ECO:0008006" key="4">
    <source>
        <dbReference type="Google" id="ProtNLM"/>
    </source>
</evidence>
<name>A0A835SQT2_CHLIN</name>
<dbReference type="OrthoDB" id="348976at2759"/>
<dbReference type="InterPro" id="IPR032710">
    <property type="entry name" value="NTF2-like_dom_sf"/>
</dbReference>
<keyword evidence="3" id="KW-1185">Reference proteome</keyword>
<dbReference type="EMBL" id="JAEHOC010000037">
    <property type="protein sequence ID" value="KAG2428028.1"/>
    <property type="molecule type" value="Genomic_DNA"/>
</dbReference>
<dbReference type="PANTHER" id="PTHR34123">
    <property type="entry name" value="OS04G0578200 PROTEIN"/>
    <property type="match status" value="1"/>
</dbReference>
<reference evidence="2" key="1">
    <citation type="journal article" date="2020" name="bioRxiv">
        <title>Comparative genomics of Chlamydomonas.</title>
        <authorList>
            <person name="Craig R.J."/>
            <person name="Hasan A.R."/>
            <person name="Ness R.W."/>
            <person name="Keightley P.D."/>
        </authorList>
    </citation>
    <scope>NUCLEOTIDE SEQUENCE</scope>
    <source>
        <strain evidence="2">SAG 7.73</strain>
    </source>
</reference>
<gene>
    <name evidence="2" type="ORF">HXX76_012013</name>
</gene>
<accession>A0A835SQT2</accession>
<proteinExistence type="predicted"/>
<sequence>MHTQRPVAPRGLSWGSNGCLNPRRLQRAVRVRAQGDGPSTSGRGGTAPDGATDPQVGAGLKAVWYGAETFGKLVSLARGPQQPQQKAAAGAGGGRVMGREEILASIRADYDEQYFVRGVGDMAAYAPDCVFADPFVSFSGTQRFKQNVSNLGGLMSDIKLDVYDWQEGDNTLTTRWRFSCLLDLPWRPRLAAAGGTTHVIDPARGLVVRHEERWEVEPGKVVAQLFTPAAKVPSNAWETFLMSASAGDVQGMWFVLNPLFLKASAALLAASFAVSLANGGEGLLPGPAVVAVQVALGGCVVVEVLKFAQGMQGGETGTGGRF</sequence>
<protein>
    <recommendedName>
        <fullName evidence="4">SOUL heme-binding protein</fullName>
    </recommendedName>
</protein>
<evidence type="ECO:0000313" key="2">
    <source>
        <dbReference type="EMBL" id="KAG2428028.1"/>
    </source>
</evidence>
<organism evidence="2 3">
    <name type="scientific">Chlamydomonas incerta</name>
    <dbReference type="NCBI Taxonomy" id="51695"/>
    <lineage>
        <taxon>Eukaryota</taxon>
        <taxon>Viridiplantae</taxon>
        <taxon>Chlorophyta</taxon>
        <taxon>core chlorophytes</taxon>
        <taxon>Chlorophyceae</taxon>
        <taxon>CS clade</taxon>
        <taxon>Chlamydomonadales</taxon>
        <taxon>Chlamydomonadaceae</taxon>
        <taxon>Chlamydomonas</taxon>
    </lineage>
</organism>
<evidence type="ECO:0000256" key="1">
    <source>
        <dbReference type="SAM" id="MobiDB-lite"/>
    </source>
</evidence>
<dbReference type="Pfam" id="PF10184">
    <property type="entry name" value="DUF2358"/>
    <property type="match status" value="1"/>
</dbReference>
<dbReference type="AlphaFoldDB" id="A0A835SQT2"/>
<dbReference type="PANTHER" id="PTHR34123:SF1">
    <property type="entry name" value="OS04G0578200 PROTEIN"/>
    <property type="match status" value="1"/>
</dbReference>